<evidence type="ECO:0000313" key="2">
    <source>
        <dbReference type="EMBL" id="AOZ96081.1"/>
    </source>
</evidence>
<dbReference type="OrthoDB" id="9813965at2"/>
<dbReference type="CDD" id="cd00371">
    <property type="entry name" value="HMA"/>
    <property type="match status" value="1"/>
</dbReference>
<dbReference type="GO" id="GO:0046872">
    <property type="term" value="F:metal ion binding"/>
    <property type="evidence" value="ECO:0007669"/>
    <property type="project" value="InterPro"/>
</dbReference>
<feature type="domain" description="HMA" evidence="1">
    <location>
        <begin position="5"/>
        <end position="65"/>
    </location>
</feature>
<dbReference type="InterPro" id="IPR006121">
    <property type="entry name" value="HMA_dom"/>
</dbReference>
<dbReference type="AlphaFoldDB" id="A0A1D9P0R9"/>
<gene>
    <name evidence="2" type="ORF">bhn_I1047</name>
</gene>
<protein>
    <submittedName>
        <fullName evidence="2">Heavy metal-associated domain-containing protein</fullName>
    </submittedName>
</protein>
<dbReference type="EMBL" id="CP017831">
    <property type="protein sequence ID" value="AOZ96081.1"/>
    <property type="molecule type" value="Genomic_DNA"/>
</dbReference>
<evidence type="ECO:0000313" key="3">
    <source>
        <dbReference type="Proteomes" id="UP000179284"/>
    </source>
</evidence>
<dbReference type="InterPro" id="IPR036163">
    <property type="entry name" value="HMA_dom_sf"/>
</dbReference>
<organism evidence="2 3">
    <name type="scientific">Butyrivibrio hungatei</name>
    <dbReference type="NCBI Taxonomy" id="185008"/>
    <lineage>
        <taxon>Bacteria</taxon>
        <taxon>Bacillati</taxon>
        <taxon>Bacillota</taxon>
        <taxon>Clostridia</taxon>
        <taxon>Lachnospirales</taxon>
        <taxon>Lachnospiraceae</taxon>
        <taxon>Butyrivibrio</taxon>
    </lineage>
</organism>
<reference evidence="3" key="1">
    <citation type="submission" date="2016-10" db="EMBL/GenBank/DDBJ databases">
        <title>The complete genome sequence of the rumen bacterium Butyrivibrio hungatei MB2003.</title>
        <authorList>
            <person name="Palevich N."/>
            <person name="Kelly W.J."/>
            <person name="Leahy S.C."/>
            <person name="Altermann E."/>
            <person name="Rakonjac J."/>
            <person name="Attwood G.T."/>
        </authorList>
    </citation>
    <scope>NUCLEOTIDE SEQUENCE [LARGE SCALE GENOMIC DNA]</scope>
    <source>
        <strain evidence="3">MB2003</strain>
    </source>
</reference>
<evidence type="ECO:0000259" key="1">
    <source>
        <dbReference type="Pfam" id="PF00403"/>
    </source>
</evidence>
<dbReference type="SUPFAM" id="SSF55008">
    <property type="entry name" value="HMA, heavy metal-associated domain"/>
    <property type="match status" value="1"/>
</dbReference>
<dbReference type="Proteomes" id="UP000179284">
    <property type="component" value="Chromosome I"/>
</dbReference>
<proteinExistence type="predicted"/>
<dbReference type="KEGG" id="bhu:bhn_I1047"/>
<name>A0A1D9P0R9_9FIRM</name>
<dbReference type="RefSeq" id="WP_071175802.1">
    <property type="nucleotide sequence ID" value="NZ_CP017831.1"/>
</dbReference>
<dbReference type="Pfam" id="PF00403">
    <property type="entry name" value="HMA"/>
    <property type="match status" value="1"/>
</dbReference>
<accession>A0A1D9P0R9</accession>
<sequence>MYKTTVKIDGMMCSMCETHIKETIRKTFPSAKKVTASSKKKEATFITDDVIDLSILGDSIERTGYQYLDSETIPYDKKSVFDFWHHR</sequence>
<keyword evidence="3" id="KW-1185">Reference proteome</keyword>
<dbReference type="Gene3D" id="3.30.70.100">
    <property type="match status" value="1"/>
</dbReference>